<evidence type="ECO:0008006" key="3">
    <source>
        <dbReference type="Google" id="ProtNLM"/>
    </source>
</evidence>
<reference evidence="1 2" key="1">
    <citation type="submission" date="2018-06" db="EMBL/GenBank/DDBJ databases">
        <title>Genomic Encyclopedia of Type Strains, Phase IV (KMG-IV): sequencing the most valuable type-strain genomes for metagenomic binning, comparative biology and taxonomic classification.</title>
        <authorList>
            <person name="Goeker M."/>
        </authorList>
    </citation>
    <scope>NUCLEOTIDE SEQUENCE [LARGE SCALE GENOMIC DNA]</scope>
    <source>
        <strain evidence="1 2">DSM 44599</strain>
    </source>
</reference>
<gene>
    <name evidence="1" type="ORF">DFR74_11479</name>
</gene>
<dbReference type="STRING" id="1210090.GCA_001613185_03788"/>
<accession>A0A366D8C2</accession>
<organism evidence="1 2">
    <name type="scientific">Nocardia puris</name>
    <dbReference type="NCBI Taxonomy" id="208602"/>
    <lineage>
        <taxon>Bacteria</taxon>
        <taxon>Bacillati</taxon>
        <taxon>Actinomycetota</taxon>
        <taxon>Actinomycetes</taxon>
        <taxon>Mycobacteriales</taxon>
        <taxon>Nocardiaceae</taxon>
        <taxon>Nocardia</taxon>
    </lineage>
</organism>
<proteinExistence type="predicted"/>
<protein>
    <recommendedName>
        <fullName evidence="3">Caspase domain-containing protein</fullName>
    </recommendedName>
</protein>
<dbReference type="OrthoDB" id="3483116at2"/>
<dbReference type="SUPFAM" id="SSF52129">
    <property type="entry name" value="Caspase-like"/>
    <property type="match status" value="1"/>
</dbReference>
<dbReference type="Proteomes" id="UP000252586">
    <property type="component" value="Unassembled WGS sequence"/>
</dbReference>
<evidence type="ECO:0000313" key="2">
    <source>
        <dbReference type="Proteomes" id="UP000252586"/>
    </source>
</evidence>
<dbReference type="AlphaFoldDB" id="A0A366D8C2"/>
<keyword evidence="2" id="KW-1185">Reference proteome</keyword>
<dbReference type="Gene3D" id="3.40.50.1460">
    <property type="match status" value="1"/>
</dbReference>
<evidence type="ECO:0000313" key="1">
    <source>
        <dbReference type="EMBL" id="RBO85538.1"/>
    </source>
</evidence>
<name>A0A366D8C2_9NOCA</name>
<sequence>MTATTTGHRRAAVCIGVDRVGGLDPLTAAASGAAAMAAWARAQGCTVAPHTDLEGPVHRREVLATIKALVDERIYDQLIVYFAGHGLLSAPGVEPTDWQAFSTTPARCRPRRTTAGTGT</sequence>
<dbReference type="RefSeq" id="WP_147265951.1">
    <property type="nucleotide sequence ID" value="NZ_QNRE01000014.1"/>
</dbReference>
<dbReference type="InterPro" id="IPR029030">
    <property type="entry name" value="Caspase-like_dom_sf"/>
</dbReference>
<comment type="caution">
    <text evidence="1">The sequence shown here is derived from an EMBL/GenBank/DDBJ whole genome shotgun (WGS) entry which is preliminary data.</text>
</comment>
<dbReference type="EMBL" id="QNRE01000014">
    <property type="protein sequence ID" value="RBO85538.1"/>
    <property type="molecule type" value="Genomic_DNA"/>
</dbReference>